<dbReference type="Proteomes" id="UP001165082">
    <property type="component" value="Unassembled WGS sequence"/>
</dbReference>
<dbReference type="PANTHER" id="PTHR11409">
    <property type="entry name" value="ADENOSINE DEAMINASE"/>
    <property type="match status" value="1"/>
</dbReference>
<evidence type="ECO:0000256" key="9">
    <source>
        <dbReference type="ARBA" id="ARBA00048787"/>
    </source>
</evidence>
<evidence type="ECO:0000259" key="11">
    <source>
        <dbReference type="Pfam" id="PF00962"/>
    </source>
</evidence>
<comment type="cofactor">
    <cofactor evidence="1">
        <name>Zn(2+)</name>
        <dbReference type="ChEBI" id="CHEBI:29105"/>
    </cofactor>
</comment>
<evidence type="ECO:0000256" key="8">
    <source>
        <dbReference type="ARBA" id="ARBA00023080"/>
    </source>
</evidence>
<name>A0A9W6ZA00_9STRA</name>
<evidence type="ECO:0000256" key="7">
    <source>
        <dbReference type="ARBA" id="ARBA00022833"/>
    </source>
</evidence>
<evidence type="ECO:0000256" key="10">
    <source>
        <dbReference type="SAM" id="Phobius"/>
    </source>
</evidence>
<feature type="domain" description="Adenosine deaminase" evidence="11">
    <location>
        <begin position="70"/>
        <end position="377"/>
    </location>
</feature>
<feature type="transmembrane region" description="Helical" evidence="10">
    <location>
        <begin position="20"/>
        <end position="41"/>
    </location>
</feature>
<evidence type="ECO:0000256" key="1">
    <source>
        <dbReference type="ARBA" id="ARBA00001947"/>
    </source>
</evidence>
<dbReference type="Pfam" id="PF00962">
    <property type="entry name" value="A_deaminase"/>
    <property type="match status" value="1"/>
</dbReference>
<accession>A0A9W6ZA00</accession>
<comment type="similarity">
    <text evidence="3">Belongs to the metallo-dependent hydrolases superfamily. Adenosine and AMP deaminases family.</text>
</comment>
<dbReference type="GO" id="GO:0046103">
    <property type="term" value="P:inosine biosynthetic process"/>
    <property type="evidence" value="ECO:0007669"/>
    <property type="project" value="TreeGrafter"/>
</dbReference>
<keyword evidence="4" id="KW-0479">Metal-binding</keyword>
<evidence type="ECO:0000256" key="5">
    <source>
        <dbReference type="ARBA" id="ARBA00022726"/>
    </source>
</evidence>
<dbReference type="InterPro" id="IPR006330">
    <property type="entry name" value="Ado/ade_deaminase"/>
</dbReference>
<dbReference type="GO" id="GO:0046872">
    <property type="term" value="F:metal ion binding"/>
    <property type="evidence" value="ECO:0007669"/>
    <property type="project" value="UniProtKB-KW"/>
</dbReference>
<keyword evidence="10" id="KW-0812">Transmembrane</keyword>
<keyword evidence="8" id="KW-0546">Nucleotide metabolism</keyword>
<keyword evidence="13" id="KW-1185">Reference proteome</keyword>
<evidence type="ECO:0000313" key="13">
    <source>
        <dbReference type="Proteomes" id="UP001165082"/>
    </source>
</evidence>
<evidence type="ECO:0000256" key="3">
    <source>
        <dbReference type="ARBA" id="ARBA00006676"/>
    </source>
</evidence>
<evidence type="ECO:0000256" key="6">
    <source>
        <dbReference type="ARBA" id="ARBA00022801"/>
    </source>
</evidence>
<dbReference type="InterPro" id="IPR032466">
    <property type="entry name" value="Metal_Hydrolase"/>
</dbReference>
<keyword evidence="10" id="KW-0472">Membrane</keyword>
<dbReference type="PANTHER" id="PTHR11409:SF42">
    <property type="entry name" value="ADENOSINE DEAMINASE-LIKE PROTEIN"/>
    <property type="match status" value="1"/>
</dbReference>
<dbReference type="InterPro" id="IPR001365">
    <property type="entry name" value="A_deaminase_dom"/>
</dbReference>
<reference evidence="12" key="1">
    <citation type="submission" date="2022-07" db="EMBL/GenBank/DDBJ databases">
        <title>Genome analysis of Parmales, a sister group of diatoms, reveals the evolutionary specialization of diatoms from phago-mixotrophs to photoautotrophs.</title>
        <authorList>
            <person name="Ban H."/>
            <person name="Sato S."/>
            <person name="Yoshikawa S."/>
            <person name="Kazumasa Y."/>
            <person name="Nakamura Y."/>
            <person name="Ichinomiya M."/>
            <person name="Saitoh K."/>
            <person name="Sato N."/>
            <person name="Blanc-Mathieu R."/>
            <person name="Endo H."/>
            <person name="Kuwata A."/>
            <person name="Ogata H."/>
        </authorList>
    </citation>
    <scope>NUCLEOTIDE SEQUENCE</scope>
</reference>
<keyword evidence="7" id="KW-0862">Zinc</keyword>
<gene>
    <name evidence="12" type="ORF">TrRE_jg10256</name>
</gene>
<proteinExistence type="inferred from homology"/>
<keyword evidence="6" id="KW-0378">Hydrolase</keyword>
<dbReference type="AlphaFoldDB" id="A0A9W6ZA00"/>
<organism evidence="12 13">
    <name type="scientific">Triparma retinervis</name>
    <dbReference type="NCBI Taxonomy" id="2557542"/>
    <lineage>
        <taxon>Eukaryota</taxon>
        <taxon>Sar</taxon>
        <taxon>Stramenopiles</taxon>
        <taxon>Ochrophyta</taxon>
        <taxon>Bolidophyceae</taxon>
        <taxon>Parmales</taxon>
        <taxon>Triparmaceae</taxon>
        <taxon>Triparma</taxon>
    </lineage>
</organism>
<sequence>MPAFSFLSSWKASLLTRRRYFFLLGSLTTLVLGSISGILLLRPFSKDSPNQEEDEKRRKNRLKKFCVDIPKVELHSHLNGSIRNATLKDLLSDLSVPIPPTLQNPDSEESTRTLSECFEIFPLIHLAVSTTSSLRRVVQETLIDFESDNVIYLELRTTPRTLDEGKVGKREYVDIVLSEMKKWVEDKDTKLIPRLIISIDRSKGVKEARENMGIASSLFKMGHDYVVGVDLGGNPTKGSFKEFKGLLEQVRTEGMKVTVHAGEVDDLEEVNDIVAFRPDRLGHFLCVDGGVWEKMEREGGDIPIEVCPTSNVMTLGLKGLGEHPILERLVKEGYPVSINTDDKGVFNTKQSLELYKVAETLGLNEYTVSGLVWGAVDLVFEGNRRTRARVARDVMKGIKSRLDKIEAGG</sequence>
<keyword evidence="10" id="KW-1133">Transmembrane helix</keyword>
<comment type="pathway">
    <text evidence="2">Purine metabolism; purine nucleoside salvage.</text>
</comment>
<dbReference type="SUPFAM" id="SSF51556">
    <property type="entry name" value="Metallo-dependent hydrolases"/>
    <property type="match status" value="1"/>
</dbReference>
<evidence type="ECO:0000256" key="4">
    <source>
        <dbReference type="ARBA" id="ARBA00022723"/>
    </source>
</evidence>
<dbReference type="EMBL" id="BRXZ01001840">
    <property type="protein sequence ID" value="GMH47512.1"/>
    <property type="molecule type" value="Genomic_DNA"/>
</dbReference>
<protein>
    <recommendedName>
        <fullName evidence="11">Adenosine deaminase domain-containing protein</fullName>
    </recommendedName>
</protein>
<comment type="caution">
    <text evidence="12">The sequence shown here is derived from an EMBL/GenBank/DDBJ whole genome shotgun (WGS) entry which is preliminary data.</text>
</comment>
<dbReference type="GO" id="GO:0009117">
    <property type="term" value="P:nucleotide metabolic process"/>
    <property type="evidence" value="ECO:0007669"/>
    <property type="project" value="UniProtKB-KW"/>
</dbReference>
<evidence type="ECO:0000256" key="2">
    <source>
        <dbReference type="ARBA" id="ARBA00005058"/>
    </source>
</evidence>
<dbReference type="GO" id="GO:0006154">
    <property type="term" value="P:adenosine catabolic process"/>
    <property type="evidence" value="ECO:0007669"/>
    <property type="project" value="TreeGrafter"/>
</dbReference>
<dbReference type="OrthoDB" id="272271at2759"/>
<evidence type="ECO:0000313" key="12">
    <source>
        <dbReference type="EMBL" id="GMH47512.1"/>
    </source>
</evidence>
<dbReference type="Gene3D" id="3.20.20.140">
    <property type="entry name" value="Metal-dependent hydrolases"/>
    <property type="match status" value="1"/>
</dbReference>
<dbReference type="GO" id="GO:0004000">
    <property type="term" value="F:adenosine deaminase activity"/>
    <property type="evidence" value="ECO:0007669"/>
    <property type="project" value="TreeGrafter"/>
</dbReference>
<keyword evidence="5" id="KW-0660">Purine salvage</keyword>
<dbReference type="GO" id="GO:0006166">
    <property type="term" value="P:purine ribonucleoside salvage"/>
    <property type="evidence" value="ECO:0007669"/>
    <property type="project" value="UniProtKB-KW"/>
</dbReference>
<comment type="catalytic activity">
    <reaction evidence="9">
        <text>N(6)-methyl-AMP + H2O + H(+) = IMP + methylamine</text>
        <dbReference type="Rhea" id="RHEA:16001"/>
        <dbReference type="ChEBI" id="CHEBI:15377"/>
        <dbReference type="ChEBI" id="CHEBI:15378"/>
        <dbReference type="ChEBI" id="CHEBI:58053"/>
        <dbReference type="ChEBI" id="CHEBI:59338"/>
        <dbReference type="ChEBI" id="CHEBI:144842"/>
    </reaction>
    <physiologicalReaction direction="left-to-right" evidence="9">
        <dbReference type="Rhea" id="RHEA:16002"/>
    </physiologicalReaction>
</comment>